<name>A0ABT9LF37_STRGD</name>
<protein>
    <submittedName>
        <fullName evidence="1">Uncharacterized protein</fullName>
    </submittedName>
</protein>
<gene>
    <name evidence="1" type="ORF">J2S47_002332</name>
</gene>
<dbReference type="Proteomes" id="UP001231675">
    <property type="component" value="Unassembled WGS sequence"/>
</dbReference>
<evidence type="ECO:0000313" key="1">
    <source>
        <dbReference type="EMBL" id="MDP9681830.1"/>
    </source>
</evidence>
<sequence length="291" mass="32847">MKTSVREYLYVDTPRVRTLLAQLSSGLPEERRSERTQRWNASLAGIDGPRNEEGANEQEVRSLADLHVAMLEEVAEYSQMILDVSEVSARSKNWHRGRIHKALRPSSLIRVTGPTAIVYPASFAASASAFDEFSEDKSFSVDMAKIVRSMYGDHLTLRVYPCGEEEWECQYSGVIADPGRYLAGEKEVLFSRLGADPQDWTTVATISRIPRRDTTSSEGHFERIAETLQDSFTDGRMNRRILEKMIQEASREMERMGLSEAPSWPAVSVIPLAVYREIQPSSITPELKLDD</sequence>
<accession>A0ABT9LF37</accession>
<dbReference type="RefSeq" id="WP_189412537.1">
    <property type="nucleotide sequence ID" value="NZ_BMSM01000001.1"/>
</dbReference>
<proteinExistence type="predicted"/>
<evidence type="ECO:0000313" key="2">
    <source>
        <dbReference type="Proteomes" id="UP001231675"/>
    </source>
</evidence>
<reference evidence="1 2" key="1">
    <citation type="submission" date="2023-07" db="EMBL/GenBank/DDBJ databases">
        <title>Sequencing the genomes of 1000 actinobacteria strains.</title>
        <authorList>
            <person name="Klenk H.-P."/>
        </authorList>
    </citation>
    <scope>NUCLEOTIDE SEQUENCE [LARGE SCALE GENOMIC DNA]</scope>
    <source>
        <strain evidence="1 2">DSM 40229</strain>
    </source>
</reference>
<dbReference type="Pfam" id="PF19952">
    <property type="entry name" value="DUF6414"/>
    <property type="match status" value="1"/>
</dbReference>
<comment type="caution">
    <text evidence="1">The sequence shown here is derived from an EMBL/GenBank/DDBJ whole genome shotgun (WGS) entry which is preliminary data.</text>
</comment>
<dbReference type="InterPro" id="IPR045633">
    <property type="entry name" value="DUF6414"/>
</dbReference>
<dbReference type="GeneID" id="91551276"/>
<organism evidence="1 2">
    <name type="scientific">Streptomyces griseoviridis</name>
    <dbReference type="NCBI Taxonomy" id="45398"/>
    <lineage>
        <taxon>Bacteria</taxon>
        <taxon>Bacillati</taxon>
        <taxon>Actinomycetota</taxon>
        <taxon>Actinomycetes</taxon>
        <taxon>Kitasatosporales</taxon>
        <taxon>Streptomycetaceae</taxon>
        <taxon>Streptomyces</taxon>
    </lineage>
</organism>
<keyword evidence="2" id="KW-1185">Reference proteome</keyword>
<dbReference type="EMBL" id="JAURUD010000001">
    <property type="protein sequence ID" value="MDP9681830.1"/>
    <property type="molecule type" value="Genomic_DNA"/>
</dbReference>